<dbReference type="InterPro" id="IPR045886">
    <property type="entry name" value="ThiF/MoeB/HesA"/>
</dbReference>
<sequence>MAVKSSMESPGKRTSWCLTDCFLFVQRALHAPRKERDDKLWAGCGLARREVEQYGRQLVLPKLGPAGQQEISQGGVLIVGAGGLGCPVAMYLAAAGVGRLAIVDGDCVEESNLHRQIGHLWRNVGKSKAASLAETCRERNPNISVEAHAQRITDTEEAAFLMRRYDVIVDCTDAPRIRYLLNDAAIAAGKPLVAASAVALYGQLAIYNFEGGPCLRCVFPPPLAQADLAQVSSCEESGVLGPVVGTIGSMAALEVLKILAKSSPLHASCLRGKMMCYDAANASQPTYMVNLSRQPKCPGCANDASHQLLPPEGCCPYMAGDASNSISASELRSRLLANQPTLLLDVRQPTHFSVCRLEGAHNWPLRKISFSDNKECLEKISELLPDPSDGCEIVCVCRRGNDSLKAVHLLRAAGVPAWNLQGGLQKLMEACGAPAGGLPALT</sequence>
<comment type="caution">
    <text evidence="5">The sequence shown here is derived from an EMBL/GenBank/DDBJ whole genome shotgun (WGS) entry which is preliminary data.</text>
</comment>
<name>A0A812LLY8_9DINO</name>
<dbReference type="FunFam" id="3.40.50.720:FF:000033">
    <property type="entry name" value="Adenylyltransferase and sulfurtransferase MOCS3"/>
    <property type="match status" value="1"/>
</dbReference>
<dbReference type="CDD" id="cd00757">
    <property type="entry name" value="ThiF_MoeB_HesA_family"/>
    <property type="match status" value="1"/>
</dbReference>
<keyword evidence="1" id="KW-0808">Transferase</keyword>
<dbReference type="PANTHER" id="PTHR10953">
    <property type="entry name" value="UBIQUITIN-ACTIVATING ENZYME E1"/>
    <property type="match status" value="1"/>
</dbReference>
<proteinExistence type="predicted"/>
<evidence type="ECO:0000313" key="5">
    <source>
        <dbReference type="EMBL" id="CAE7249180.1"/>
    </source>
</evidence>
<dbReference type="GO" id="GO:0016779">
    <property type="term" value="F:nucleotidyltransferase activity"/>
    <property type="evidence" value="ECO:0007669"/>
    <property type="project" value="TreeGrafter"/>
</dbReference>
<dbReference type="GO" id="GO:0004792">
    <property type="term" value="F:thiosulfate-cyanide sulfurtransferase activity"/>
    <property type="evidence" value="ECO:0007669"/>
    <property type="project" value="TreeGrafter"/>
</dbReference>
<dbReference type="Proteomes" id="UP000604046">
    <property type="component" value="Unassembled WGS sequence"/>
</dbReference>
<evidence type="ECO:0000313" key="6">
    <source>
        <dbReference type="Proteomes" id="UP000604046"/>
    </source>
</evidence>
<dbReference type="Pfam" id="PF00899">
    <property type="entry name" value="ThiF"/>
    <property type="match status" value="1"/>
</dbReference>
<gene>
    <name evidence="5" type="primary">mocs3</name>
    <name evidence="5" type="ORF">SNAT2548_LOCUS12118</name>
</gene>
<feature type="domain" description="Rhodanese" evidence="4">
    <location>
        <begin position="337"/>
        <end position="436"/>
    </location>
</feature>
<dbReference type="PANTHER" id="PTHR10953:SF102">
    <property type="entry name" value="ADENYLYLTRANSFERASE AND SULFURTRANSFERASE MOCS3"/>
    <property type="match status" value="1"/>
</dbReference>
<dbReference type="InterPro" id="IPR001763">
    <property type="entry name" value="Rhodanese-like_dom"/>
</dbReference>
<dbReference type="GO" id="GO:0042292">
    <property type="term" value="F:URM1 activating enzyme activity"/>
    <property type="evidence" value="ECO:0007669"/>
    <property type="project" value="TreeGrafter"/>
</dbReference>
<dbReference type="SUPFAM" id="SSF69572">
    <property type="entry name" value="Activating enzymes of the ubiquitin-like proteins"/>
    <property type="match status" value="1"/>
</dbReference>
<dbReference type="EMBL" id="CAJNDS010001136">
    <property type="protein sequence ID" value="CAE7249180.1"/>
    <property type="molecule type" value="Genomic_DNA"/>
</dbReference>
<evidence type="ECO:0000259" key="4">
    <source>
        <dbReference type="PROSITE" id="PS50206"/>
    </source>
</evidence>
<organism evidence="5 6">
    <name type="scientific">Symbiodinium natans</name>
    <dbReference type="NCBI Taxonomy" id="878477"/>
    <lineage>
        <taxon>Eukaryota</taxon>
        <taxon>Sar</taxon>
        <taxon>Alveolata</taxon>
        <taxon>Dinophyceae</taxon>
        <taxon>Suessiales</taxon>
        <taxon>Symbiodiniaceae</taxon>
        <taxon>Symbiodinium</taxon>
    </lineage>
</organism>
<dbReference type="OrthoDB" id="10261062at2759"/>
<protein>
    <submittedName>
        <fullName evidence="5">Mocs3 protein</fullName>
    </submittedName>
</protein>
<evidence type="ECO:0000256" key="3">
    <source>
        <dbReference type="ARBA" id="ARBA00022840"/>
    </source>
</evidence>
<evidence type="ECO:0000256" key="1">
    <source>
        <dbReference type="ARBA" id="ARBA00022679"/>
    </source>
</evidence>
<reference evidence="5" key="1">
    <citation type="submission" date="2021-02" db="EMBL/GenBank/DDBJ databases">
        <authorList>
            <person name="Dougan E. K."/>
            <person name="Rhodes N."/>
            <person name="Thang M."/>
            <person name="Chan C."/>
        </authorList>
    </citation>
    <scope>NUCLEOTIDE SEQUENCE</scope>
</reference>
<dbReference type="InterPro" id="IPR036873">
    <property type="entry name" value="Rhodanese-like_dom_sf"/>
</dbReference>
<dbReference type="PROSITE" id="PS50206">
    <property type="entry name" value="RHODANESE_3"/>
    <property type="match status" value="1"/>
</dbReference>
<dbReference type="SMART" id="SM00450">
    <property type="entry name" value="RHOD"/>
    <property type="match status" value="1"/>
</dbReference>
<evidence type="ECO:0000256" key="2">
    <source>
        <dbReference type="ARBA" id="ARBA00022741"/>
    </source>
</evidence>
<dbReference type="Gene3D" id="3.40.250.10">
    <property type="entry name" value="Rhodanese-like domain"/>
    <property type="match status" value="1"/>
</dbReference>
<keyword evidence="2" id="KW-0547">Nucleotide-binding</keyword>
<keyword evidence="3" id="KW-0067">ATP-binding</keyword>
<dbReference type="GO" id="GO:0005524">
    <property type="term" value="F:ATP binding"/>
    <property type="evidence" value="ECO:0007669"/>
    <property type="project" value="UniProtKB-KW"/>
</dbReference>
<dbReference type="Pfam" id="PF00581">
    <property type="entry name" value="Rhodanese"/>
    <property type="match status" value="1"/>
</dbReference>
<dbReference type="AlphaFoldDB" id="A0A812LLY8"/>
<dbReference type="Gene3D" id="3.40.50.720">
    <property type="entry name" value="NAD(P)-binding Rossmann-like Domain"/>
    <property type="match status" value="1"/>
</dbReference>
<dbReference type="InterPro" id="IPR000594">
    <property type="entry name" value="ThiF_NAD_FAD-bd"/>
</dbReference>
<dbReference type="GO" id="GO:0005737">
    <property type="term" value="C:cytoplasm"/>
    <property type="evidence" value="ECO:0007669"/>
    <property type="project" value="TreeGrafter"/>
</dbReference>
<keyword evidence="6" id="KW-1185">Reference proteome</keyword>
<accession>A0A812LLY8</accession>
<dbReference type="InterPro" id="IPR035985">
    <property type="entry name" value="Ubiquitin-activating_enz"/>
</dbReference>